<dbReference type="RefSeq" id="WP_255062989.1">
    <property type="nucleotide sequence ID" value="NZ_JANDBD010000010.1"/>
</dbReference>
<evidence type="ECO:0000256" key="1">
    <source>
        <dbReference type="SAM" id="MobiDB-lite"/>
    </source>
</evidence>
<protein>
    <submittedName>
        <fullName evidence="4">Acyltransferase</fullName>
    </submittedName>
</protein>
<keyword evidence="5" id="KW-1185">Reference proteome</keyword>
<feature type="transmembrane region" description="Helical" evidence="2">
    <location>
        <begin position="325"/>
        <end position="348"/>
    </location>
</feature>
<feature type="transmembrane region" description="Helical" evidence="2">
    <location>
        <begin position="156"/>
        <end position="178"/>
    </location>
</feature>
<feature type="transmembrane region" description="Helical" evidence="2">
    <location>
        <begin position="130"/>
        <end position="149"/>
    </location>
</feature>
<evidence type="ECO:0000256" key="2">
    <source>
        <dbReference type="SAM" id="Phobius"/>
    </source>
</evidence>
<dbReference type="Pfam" id="PF01757">
    <property type="entry name" value="Acyl_transf_3"/>
    <property type="match status" value="1"/>
</dbReference>
<keyword evidence="2" id="KW-0472">Membrane</keyword>
<dbReference type="Proteomes" id="UP001651690">
    <property type="component" value="Unassembled WGS sequence"/>
</dbReference>
<accession>A0ABT1M7T4</accession>
<feature type="transmembrane region" description="Helical" evidence="2">
    <location>
        <begin position="210"/>
        <end position="232"/>
    </location>
</feature>
<feature type="transmembrane region" description="Helical" evidence="2">
    <location>
        <begin position="98"/>
        <end position="118"/>
    </location>
</feature>
<feature type="region of interest" description="Disordered" evidence="1">
    <location>
        <begin position="418"/>
        <end position="438"/>
    </location>
</feature>
<gene>
    <name evidence="4" type="ORF">NM203_23835</name>
</gene>
<feature type="compositionally biased region" description="Polar residues" evidence="1">
    <location>
        <begin position="426"/>
        <end position="438"/>
    </location>
</feature>
<comment type="caution">
    <text evidence="4">The sequence shown here is derived from an EMBL/GenBank/DDBJ whole genome shotgun (WGS) entry which is preliminary data.</text>
</comment>
<feature type="domain" description="Acyltransferase 3" evidence="3">
    <location>
        <begin position="11"/>
        <end position="339"/>
    </location>
</feature>
<dbReference type="GO" id="GO:0016746">
    <property type="term" value="F:acyltransferase activity"/>
    <property type="evidence" value="ECO:0007669"/>
    <property type="project" value="UniProtKB-KW"/>
</dbReference>
<keyword evidence="4" id="KW-0808">Transferase</keyword>
<feature type="transmembrane region" description="Helical" evidence="2">
    <location>
        <begin position="369"/>
        <end position="391"/>
    </location>
</feature>
<organism evidence="4 5">
    <name type="scientific">Mycolicibacterium arenosum</name>
    <dbReference type="NCBI Taxonomy" id="2952157"/>
    <lineage>
        <taxon>Bacteria</taxon>
        <taxon>Bacillati</taxon>
        <taxon>Actinomycetota</taxon>
        <taxon>Actinomycetes</taxon>
        <taxon>Mycobacteriales</taxon>
        <taxon>Mycobacteriaceae</taxon>
        <taxon>Mycolicibacterium</taxon>
    </lineage>
</organism>
<dbReference type="InterPro" id="IPR002656">
    <property type="entry name" value="Acyl_transf_3_dom"/>
</dbReference>
<feature type="transmembrane region" description="Helical" evidence="2">
    <location>
        <begin position="252"/>
        <end position="272"/>
    </location>
</feature>
<keyword evidence="2" id="KW-1133">Transmembrane helix</keyword>
<dbReference type="EMBL" id="JANDBD010000010">
    <property type="protein sequence ID" value="MCP9275228.1"/>
    <property type="molecule type" value="Genomic_DNA"/>
</dbReference>
<proteinExistence type="predicted"/>
<feature type="transmembrane region" description="Helical" evidence="2">
    <location>
        <begin position="55"/>
        <end position="77"/>
    </location>
</feature>
<feature type="transmembrane region" description="Helical" evidence="2">
    <location>
        <begin position="12"/>
        <end position="35"/>
    </location>
</feature>
<feature type="transmembrane region" description="Helical" evidence="2">
    <location>
        <begin position="293"/>
        <end position="313"/>
    </location>
</feature>
<reference evidence="4 5" key="1">
    <citation type="submission" date="2022-06" db="EMBL/GenBank/DDBJ databases">
        <title>Mycolicibacterium sp. CAU 1645 isolated from seawater.</title>
        <authorList>
            <person name="Kim W."/>
        </authorList>
    </citation>
    <scope>NUCLEOTIDE SEQUENCE [LARGE SCALE GENOMIC DNA]</scope>
    <source>
        <strain evidence="4 5">CAU 1645</strain>
    </source>
</reference>
<evidence type="ECO:0000259" key="3">
    <source>
        <dbReference type="Pfam" id="PF01757"/>
    </source>
</evidence>
<keyword evidence="2" id="KW-0812">Transmembrane</keyword>
<feature type="transmembrane region" description="Helical" evidence="2">
    <location>
        <begin position="184"/>
        <end position="203"/>
    </location>
</feature>
<keyword evidence="4" id="KW-0012">Acyltransferase</keyword>
<name>A0ABT1M7T4_9MYCO</name>
<evidence type="ECO:0000313" key="5">
    <source>
        <dbReference type="Proteomes" id="UP001651690"/>
    </source>
</evidence>
<evidence type="ECO:0000313" key="4">
    <source>
        <dbReference type="EMBL" id="MCP9275228.1"/>
    </source>
</evidence>
<sequence length="438" mass="46086">MSSATPERDRAVDVARLGALVVVMFGHCALLLATIDGSGLRIGNLLGEMPVLIPLTWLAQVMPLFFLAGGAAGAYGWRTGTPWGTWLLSRAQRLCRPVFWYLAFWTAGLLVTRLVLGAESADRLGRESVALLWFLGVYLVTLAFVPALCRLRDARGLAVVVVALLAAAGAVDAVRIASGSLYGGVANFVFVWLIPVAIGVGYARKFIRPVAALVVAAVAFAVQVLLVNVGPYEVALVVTGVERMSNVTPPTLILGLHCVWMSLVFVAAAGAVRRWAERPLVWHVVSVGNGGAMTLYLWHIPAIAVAAFTLNAFGLDAWDVDAPNFGWLLLLRAVVFAVVMGVAFKVLSPLEHLRLPWWDARAAATGLRSTATGVLICLAGVALLLMAKFGLAGVEGWSALGCFVVAMAAARVSAGVSPAAPASTDRAPSTQRAGSPSA</sequence>